<dbReference type="InterPro" id="IPR005543">
    <property type="entry name" value="PASTA_dom"/>
</dbReference>
<dbReference type="PROSITE" id="PS51178">
    <property type="entry name" value="PASTA"/>
    <property type="match status" value="1"/>
</dbReference>
<evidence type="ECO:0000313" key="2">
    <source>
        <dbReference type="EMBL" id="MPM79201.1"/>
    </source>
</evidence>
<organism evidence="2">
    <name type="scientific">bioreactor metagenome</name>
    <dbReference type="NCBI Taxonomy" id="1076179"/>
    <lineage>
        <taxon>unclassified sequences</taxon>
        <taxon>metagenomes</taxon>
        <taxon>ecological metagenomes</taxon>
    </lineage>
</organism>
<dbReference type="SMART" id="SM00740">
    <property type="entry name" value="PASTA"/>
    <property type="match status" value="1"/>
</dbReference>
<protein>
    <recommendedName>
        <fullName evidence="1">PASTA domain-containing protein</fullName>
    </recommendedName>
</protein>
<dbReference type="SUPFAM" id="SSF54184">
    <property type="entry name" value="Penicillin-binding protein 2x (pbp-2x), c-terminal domain"/>
    <property type="match status" value="1"/>
</dbReference>
<dbReference type="AlphaFoldDB" id="A0A645CQJ7"/>
<accession>A0A645CQJ7</accession>
<dbReference type="Gene3D" id="3.30.10.20">
    <property type="match status" value="1"/>
</dbReference>
<evidence type="ECO:0000259" key="1">
    <source>
        <dbReference type="PROSITE" id="PS51178"/>
    </source>
</evidence>
<dbReference type="Pfam" id="PF03793">
    <property type="entry name" value="PASTA"/>
    <property type="match status" value="1"/>
</dbReference>
<reference evidence="2" key="1">
    <citation type="submission" date="2019-08" db="EMBL/GenBank/DDBJ databases">
        <authorList>
            <person name="Kucharzyk K."/>
            <person name="Murdoch R.W."/>
            <person name="Higgins S."/>
            <person name="Loffler F."/>
        </authorList>
    </citation>
    <scope>NUCLEOTIDE SEQUENCE</scope>
</reference>
<sequence>MKYYDVEPVYTEEELGKVEAQTVEVPDLLGLTIAEATDKIIKAGLESNITIEVEAERIVKSQFPKAGEKVVKGSVVTLILN</sequence>
<feature type="domain" description="PASTA" evidence="1">
    <location>
        <begin position="19"/>
        <end position="81"/>
    </location>
</feature>
<comment type="caution">
    <text evidence="2">The sequence shown here is derived from an EMBL/GenBank/DDBJ whole genome shotgun (WGS) entry which is preliminary data.</text>
</comment>
<dbReference type="CDD" id="cd06577">
    <property type="entry name" value="PASTA_pknB"/>
    <property type="match status" value="1"/>
</dbReference>
<name>A0A645CQJ7_9ZZZZ</name>
<gene>
    <name evidence="2" type="ORF">SDC9_126234</name>
</gene>
<dbReference type="EMBL" id="VSSQ01029180">
    <property type="protein sequence ID" value="MPM79201.1"/>
    <property type="molecule type" value="Genomic_DNA"/>
</dbReference>
<proteinExistence type="predicted"/>